<evidence type="ECO:0000313" key="8">
    <source>
        <dbReference type="Ensembl" id="ENSSTUP00000011521.1"/>
    </source>
</evidence>
<evidence type="ECO:0000256" key="3">
    <source>
        <dbReference type="ARBA" id="ARBA00022741"/>
    </source>
</evidence>
<keyword evidence="3" id="KW-0547">Nucleotide-binding</keyword>
<dbReference type="PANTHER" id="PTHR45794:SF1">
    <property type="entry name" value="LEUCINE--TRNA LIGASE, CYTOPLASMIC"/>
    <property type="match status" value="1"/>
</dbReference>
<dbReference type="SUPFAM" id="SSF50677">
    <property type="entry name" value="ValRS/IleRS/LeuRS editing domain"/>
    <property type="match status" value="1"/>
</dbReference>
<dbReference type="PANTHER" id="PTHR45794">
    <property type="entry name" value="LEUCYL-TRNA SYNTHETASE"/>
    <property type="match status" value="1"/>
</dbReference>
<dbReference type="AlphaFoldDB" id="A0A673WTU3"/>
<keyword evidence="4" id="KW-0067">ATP-binding</keyword>
<dbReference type="InterPro" id="IPR004493">
    <property type="entry name" value="Leu-tRNA-synth_Ia_arc/euk"/>
</dbReference>
<sequence>MSCRCQQLSAEGSFYSNFCKQSKSKQTLYVTTSAEVDASPCSGGARLGLSPKIEVEIQQKWEKERFDCDAPTTIGESTYKNKYFVTHPYLNGRLHISHTFCLSNLLCTSNMIGSEVRDGGSLMRRKRTPSLQMSFIFKDKSKGIKLGGNYQKMMGDISQMVLVVKPFYNSLVRWQFITLNESNTLKFDGKLCMDHDRQTGDVKCSYHYIISMSCVTTALGIKNQSIFLVAATLRPESMFGQTNCWVHPDIKYIAFETASGDVFINTRRSARNVLPGLHEEEERQGHRDHGCSGKERYI</sequence>
<dbReference type="Proteomes" id="UP000472277">
    <property type="component" value="Chromosome 19"/>
</dbReference>
<reference evidence="8" key="1">
    <citation type="submission" date="2025-08" db="UniProtKB">
        <authorList>
            <consortium name="Ensembl"/>
        </authorList>
    </citation>
    <scope>IDENTIFICATION</scope>
</reference>
<dbReference type="InterPro" id="IPR009008">
    <property type="entry name" value="Val/Leu/Ile-tRNA-synth_edit"/>
</dbReference>
<evidence type="ECO:0008006" key="10">
    <source>
        <dbReference type="Google" id="ProtNLM"/>
    </source>
</evidence>
<evidence type="ECO:0000313" key="9">
    <source>
        <dbReference type="Proteomes" id="UP000472277"/>
    </source>
</evidence>
<keyword evidence="6" id="KW-0030">Aminoacyl-tRNA synthetase</keyword>
<name>A0A673WTU3_SALTR</name>
<dbReference type="OMA" id="VFINTRR"/>
<evidence type="ECO:0000256" key="2">
    <source>
        <dbReference type="ARBA" id="ARBA00022598"/>
    </source>
</evidence>
<evidence type="ECO:0000256" key="7">
    <source>
        <dbReference type="SAM" id="MobiDB-lite"/>
    </source>
</evidence>
<protein>
    <recommendedName>
        <fullName evidence="10">Leucine--tRNA ligase</fullName>
    </recommendedName>
</protein>
<dbReference type="InParanoid" id="A0A673WTU3"/>
<dbReference type="InterPro" id="IPR014729">
    <property type="entry name" value="Rossmann-like_a/b/a_fold"/>
</dbReference>
<keyword evidence="9" id="KW-1185">Reference proteome</keyword>
<accession>A0A673WTU3</accession>
<comment type="similarity">
    <text evidence="1">Belongs to the class-I aminoacyl-tRNA synthetase family.</text>
</comment>
<dbReference type="GeneTree" id="ENSGT00390000012163"/>
<keyword evidence="2" id="KW-0436">Ligase</keyword>
<evidence type="ECO:0000256" key="4">
    <source>
        <dbReference type="ARBA" id="ARBA00022840"/>
    </source>
</evidence>
<dbReference type="GO" id="GO:0004823">
    <property type="term" value="F:leucine-tRNA ligase activity"/>
    <property type="evidence" value="ECO:0007669"/>
    <property type="project" value="InterPro"/>
</dbReference>
<reference evidence="8" key="2">
    <citation type="submission" date="2025-09" db="UniProtKB">
        <authorList>
            <consortium name="Ensembl"/>
        </authorList>
    </citation>
    <scope>IDENTIFICATION</scope>
</reference>
<organism evidence="8 9">
    <name type="scientific">Salmo trutta</name>
    <name type="common">Brown trout</name>
    <dbReference type="NCBI Taxonomy" id="8032"/>
    <lineage>
        <taxon>Eukaryota</taxon>
        <taxon>Metazoa</taxon>
        <taxon>Chordata</taxon>
        <taxon>Craniata</taxon>
        <taxon>Vertebrata</taxon>
        <taxon>Euteleostomi</taxon>
        <taxon>Actinopterygii</taxon>
        <taxon>Neopterygii</taxon>
        <taxon>Teleostei</taxon>
        <taxon>Protacanthopterygii</taxon>
        <taxon>Salmoniformes</taxon>
        <taxon>Salmonidae</taxon>
        <taxon>Salmoninae</taxon>
        <taxon>Salmo</taxon>
    </lineage>
</organism>
<dbReference type="Ensembl" id="ENSSTUT00000012224.1">
    <property type="protein sequence ID" value="ENSSTUP00000011521.1"/>
    <property type="gene ID" value="ENSSTUG00000005471.1"/>
</dbReference>
<dbReference type="Gene3D" id="3.40.50.620">
    <property type="entry name" value="HUPs"/>
    <property type="match status" value="1"/>
</dbReference>
<dbReference type="Gene3D" id="3.90.740.10">
    <property type="entry name" value="Valyl/Leucyl/Isoleucyl-tRNA synthetase, editing domain"/>
    <property type="match status" value="1"/>
</dbReference>
<keyword evidence="5" id="KW-0648">Protein biosynthesis</keyword>
<evidence type="ECO:0000256" key="1">
    <source>
        <dbReference type="ARBA" id="ARBA00005594"/>
    </source>
</evidence>
<dbReference type="GO" id="GO:0006429">
    <property type="term" value="P:leucyl-tRNA aminoacylation"/>
    <property type="evidence" value="ECO:0007669"/>
    <property type="project" value="InterPro"/>
</dbReference>
<proteinExistence type="inferred from homology"/>
<dbReference type="GO" id="GO:0002161">
    <property type="term" value="F:aminoacyl-tRNA deacylase activity"/>
    <property type="evidence" value="ECO:0007669"/>
    <property type="project" value="InterPro"/>
</dbReference>
<dbReference type="GO" id="GO:0005524">
    <property type="term" value="F:ATP binding"/>
    <property type="evidence" value="ECO:0007669"/>
    <property type="project" value="UniProtKB-KW"/>
</dbReference>
<evidence type="ECO:0000256" key="5">
    <source>
        <dbReference type="ARBA" id="ARBA00022917"/>
    </source>
</evidence>
<feature type="region of interest" description="Disordered" evidence="7">
    <location>
        <begin position="278"/>
        <end position="298"/>
    </location>
</feature>
<evidence type="ECO:0000256" key="6">
    <source>
        <dbReference type="ARBA" id="ARBA00023146"/>
    </source>
</evidence>